<dbReference type="Gene3D" id="2.120.10.80">
    <property type="entry name" value="Kelch-type beta propeller"/>
    <property type="match status" value="2"/>
</dbReference>
<dbReference type="AlphaFoldDB" id="A0A6J4I1Q2"/>
<protein>
    <recommendedName>
        <fullName evidence="2">Galactose oxidase</fullName>
    </recommendedName>
</protein>
<dbReference type="PANTHER" id="PTHR46375:SF3">
    <property type="entry name" value="KELCH REPEAT AND BTB DOMAIN-CONTAINING PROTEIN 13"/>
    <property type="match status" value="1"/>
</dbReference>
<accession>A0A6J4I1Q2</accession>
<name>A0A6J4I1Q2_9ACTN</name>
<dbReference type="PANTHER" id="PTHR46375">
    <property type="entry name" value="KELCH REPEAT AND BTB DOMAIN-CONTAINING PROTEIN 13-RELATED"/>
    <property type="match status" value="1"/>
</dbReference>
<dbReference type="InterPro" id="IPR015915">
    <property type="entry name" value="Kelch-typ_b-propeller"/>
</dbReference>
<dbReference type="InterPro" id="IPR006652">
    <property type="entry name" value="Kelch_1"/>
</dbReference>
<reference evidence="1" key="1">
    <citation type="submission" date="2020-02" db="EMBL/GenBank/DDBJ databases">
        <authorList>
            <person name="Meier V. D."/>
        </authorList>
    </citation>
    <scope>NUCLEOTIDE SEQUENCE</scope>
    <source>
        <strain evidence="1">AVDCRST_MAG10</strain>
    </source>
</reference>
<dbReference type="SMART" id="SM00612">
    <property type="entry name" value="Kelch"/>
    <property type="match status" value="5"/>
</dbReference>
<evidence type="ECO:0008006" key="2">
    <source>
        <dbReference type="Google" id="ProtNLM"/>
    </source>
</evidence>
<gene>
    <name evidence="1" type="ORF">AVDCRST_MAG10-1432</name>
</gene>
<sequence length="324" mass="32702">MGLRKAFLLVVALLPAACSDDGPGAGPTGTTGRPPPGALAELPLARTEVASAVLSGRIVVAGGLTADGGASDRVDVYDAAANRWDPGPPLPLGLHHAGMAAVADRVYVGGGYTNRPGQDWVAQSRVLSLGAGDRSWREEPALAGARGGLAMAAAGGWLVAVGGTDAQGRFLARTEMHMPGQRSWAAGPEMIEPRDHLAAAASGGRIYAIAGRLGSLESNRATVESWDPAGGTGWRPEALLNDTRGGTSAAEAGGRPCVAGGEEPAGTIGSVECLSGGRWSRVATLQTPRHGLAVAGLGDRLHVIAGGPEPGLFVSGAHEAFTVR</sequence>
<organism evidence="1">
    <name type="scientific">uncultured Acidimicrobiales bacterium</name>
    <dbReference type="NCBI Taxonomy" id="310071"/>
    <lineage>
        <taxon>Bacteria</taxon>
        <taxon>Bacillati</taxon>
        <taxon>Actinomycetota</taxon>
        <taxon>Acidimicrobiia</taxon>
        <taxon>Acidimicrobiales</taxon>
        <taxon>environmental samples</taxon>
    </lineage>
</organism>
<proteinExistence type="predicted"/>
<evidence type="ECO:0000313" key="1">
    <source>
        <dbReference type="EMBL" id="CAA9237545.1"/>
    </source>
</evidence>
<dbReference type="Pfam" id="PF01344">
    <property type="entry name" value="Kelch_1"/>
    <property type="match status" value="1"/>
</dbReference>
<dbReference type="InterPro" id="IPR052392">
    <property type="entry name" value="Kelch-BTB_domain-containing"/>
</dbReference>
<dbReference type="EMBL" id="CADCTB010000095">
    <property type="protein sequence ID" value="CAA9237545.1"/>
    <property type="molecule type" value="Genomic_DNA"/>
</dbReference>
<dbReference type="SUPFAM" id="SSF117281">
    <property type="entry name" value="Kelch motif"/>
    <property type="match status" value="2"/>
</dbReference>